<name>K9YQH6_CYASC</name>
<dbReference type="HOGENOM" id="CLU_936025_0_0_3"/>
<keyword evidence="2" id="KW-0472">Membrane</keyword>
<organism evidence="3 4">
    <name type="scientific">Cyanobacterium stanieri (strain ATCC 29140 / PCC 7202)</name>
    <dbReference type="NCBI Taxonomy" id="292563"/>
    <lineage>
        <taxon>Bacteria</taxon>
        <taxon>Bacillati</taxon>
        <taxon>Cyanobacteriota</taxon>
        <taxon>Cyanophyceae</taxon>
        <taxon>Oscillatoriophycideae</taxon>
        <taxon>Chroococcales</taxon>
        <taxon>Geminocystaceae</taxon>
        <taxon>Cyanobacterium</taxon>
    </lineage>
</organism>
<reference evidence="4" key="1">
    <citation type="journal article" date="2013" name="Proc. Natl. Acad. Sci. U.S.A.">
        <title>Improving the coverage of the cyanobacterial phylum using diversity-driven genome sequencing.</title>
        <authorList>
            <person name="Shih P.M."/>
            <person name="Wu D."/>
            <person name="Latifi A."/>
            <person name="Axen S.D."/>
            <person name="Fewer D.P."/>
            <person name="Talla E."/>
            <person name="Calteau A."/>
            <person name="Cai F."/>
            <person name="Tandeau de Marsac N."/>
            <person name="Rippka R."/>
            <person name="Herdman M."/>
            <person name="Sivonen K."/>
            <person name="Coursin T."/>
            <person name="Laurent T."/>
            <person name="Goodwin L."/>
            <person name="Nolan M."/>
            <person name="Davenport K.W."/>
            <person name="Han C.S."/>
            <person name="Rubin E.M."/>
            <person name="Eisen J.A."/>
            <person name="Woyke T."/>
            <person name="Gugger M."/>
            <person name="Kerfeld C.A."/>
        </authorList>
    </citation>
    <scope>NUCLEOTIDE SEQUENCE [LARGE SCALE GENOMIC DNA]</scope>
    <source>
        <strain evidence="4">ATCC 29140 / PCC 7202</strain>
    </source>
</reference>
<keyword evidence="2" id="KW-1133">Transmembrane helix</keyword>
<dbReference type="KEGG" id="csn:Cyast_2702"/>
<dbReference type="BioCyc" id="CSTA292563:G1353-2707-MONOMER"/>
<dbReference type="AlphaFoldDB" id="K9YQH6"/>
<evidence type="ECO:0000256" key="1">
    <source>
        <dbReference type="SAM" id="MobiDB-lite"/>
    </source>
</evidence>
<keyword evidence="4" id="KW-1185">Reference proteome</keyword>
<sequence>MSEKETSIHPLVQLTLKNIDFDLSFELRQFEESRQTPVESLAVVESSPIPHDLPKQPINYDFVSSASENDDDNIPVASRIITDKYSLKEIIFTPWAIFGLILFITANALIFINWDLNSSQRQVAEGEEGLSEEVQETNNLEEDISLNNQEEISSSPLPQQEVNLELPSPPNLPSSLPTEENMSDNQAQGNNPYPNLKTALLSEAVMYLAESDVQNPPPLNVTQGNGSNSPQYHLITDYKSPEHFAKIREVIPTAVVTNVNQEIKIQLGVFNDNAQAQQQAQQLQQTQQLPVSVVVTR</sequence>
<evidence type="ECO:0000313" key="3">
    <source>
        <dbReference type="EMBL" id="AFZ48645.1"/>
    </source>
</evidence>
<gene>
    <name evidence="3" type="ordered locus">Cyast_2702</name>
</gene>
<keyword evidence="2" id="KW-0812">Transmembrane</keyword>
<evidence type="ECO:0000256" key="2">
    <source>
        <dbReference type="SAM" id="Phobius"/>
    </source>
</evidence>
<protein>
    <submittedName>
        <fullName evidence="3">Uncharacterized protein</fullName>
    </submittedName>
</protein>
<evidence type="ECO:0000313" key="4">
    <source>
        <dbReference type="Proteomes" id="UP000010483"/>
    </source>
</evidence>
<dbReference type="Proteomes" id="UP000010483">
    <property type="component" value="Chromosome"/>
</dbReference>
<dbReference type="EMBL" id="CP003940">
    <property type="protein sequence ID" value="AFZ48645.1"/>
    <property type="molecule type" value="Genomic_DNA"/>
</dbReference>
<accession>K9YQH6</accession>
<feature type="compositionally biased region" description="Polar residues" evidence="1">
    <location>
        <begin position="153"/>
        <end position="162"/>
    </location>
</feature>
<feature type="transmembrane region" description="Helical" evidence="2">
    <location>
        <begin position="90"/>
        <end position="114"/>
    </location>
</feature>
<feature type="compositionally biased region" description="Polar residues" evidence="1">
    <location>
        <begin position="178"/>
        <end position="193"/>
    </location>
</feature>
<feature type="region of interest" description="Disordered" evidence="1">
    <location>
        <begin position="153"/>
        <end position="195"/>
    </location>
</feature>
<proteinExistence type="predicted"/>